<evidence type="ECO:0000256" key="5">
    <source>
        <dbReference type="ARBA" id="ARBA00022741"/>
    </source>
</evidence>
<name>A0A6G1S4Q6_9ACAR</name>
<keyword evidence="6" id="KW-0378">Hydrolase</keyword>
<comment type="similarity">
    <text evidence="2">Belongs to the DNA2/NAM7 helicase family. SDE3 subfamily.</text>
</comment>
<dbReference type="InterPro" id="IPR027417">
    <property type="entry name" value="P-loop_NTPase"/>
</dbReference>
<evidence type="ECO:0000256" key="7">
    <source>
        <dbReference type="ARBA" id="ARBA00022806"/>
    </source>
</evidence>
<feature type="compositionally biased region" description="Basic and acidic residues" evidence="11">
    <location>
        <begin position="94"/>
        <end position="106"/>
    </location>
</feature>
<dbReference type="Pfam" id="PF13087">
    <property type="entry name" value="AAA_12"/>
    <property type="match status" value="1"/>
</dbReference>
<comment type="subcellular location">
    <subcellularLocation>
        <location evidence="1">Cytoplasm</location>
    </subcellularLocation>
</comment>
<dbReference type="PANTHER" id="PTHR45418:SF1">
    <property type="entry name" value="CANCER_TESTIS ANTIGEN 55"/>
    <property type="match status" value="1"/>
</dbReference>
<evidence type="ECO:0000256" key="3">
    <source>
        <dbReference type="ARBA" id="ARBA00012552"/>
    </source>
</evidence>
<evidence type="ECO:0000256" key="2">
    <source>
        <dbReference type="ARBA" id="ARBA00005601"/>
    </source>
</evidence>
<feature type="region of interest" description="Disordered" evidence="11">
    <location>
        <begin position="75"/>
        <end position="106"/>
    </location>
</feature>
<protein>
    <recommendedName>
        <fullName evidence="3">RNA helicase</fullName>
        <ecNumber evidence="3">3.6.4.13</ecNumber>
    </recommendedName>
</protein>
<evidence type="ECO:0000256" key="1">
    <source>
        <dbReference type="ARBA" id="ARBA00004496"/>
    </source>
</evidence>
<dbReference type="InterPro" id="IPR049080">
    <property type="entry name" value="MOV-10-like_beta-barrel"/>
</dbReference>
<dbReference type="InterPro" id="IPR041679">
    <property type="entry name" value="DNA2/NAM7-like_C"/>
</dbReference>
<reference evidence="13" key="1">
    <citation type="submission" date="2018-10" db="EMBL/GenBank/DDBJ databases">
        <title>Transcriptome assembly of Aceria tosichella (Wheat curl mite) Type 2.</title>
        <authorList>
            <person name="Scully E.D."/>
            <person name="Geib S.M."/>
            <person name="Palmer N.A."/>
            <person name="Gupta A.K."/>
            <person name="Sarath G."/>
            <person name="Tatineni S."/>
        </authorList>
    </citation>
    <scope>NUCLEOTIDE SEQUENCE</scope>
    <source>
        <strain evidence="13">LincolnNE</strain>
    </source>
</reference>
<evidence type="ECO:0000256" key="8">
    <source>
        <dbReference type="ARBA" id="ARBA00022840"/>
    </source>
</evidence>
<dbReference type="Gene3D" id="3.40.50.300">
    <property type="entry name" value="P-loop containing nucleotide triphosphate hydrolases"/>
    <property type="match status" value="2"/>
</dbReference>
<evidence type="ECO:0000256" key="10">
    <source>
        <dbReference type="ARBA" id="ARBA00047984"/>
    </source>
</evidence>
<gene>
    <name evidence="13" type="primary">MOV10L1_1</name>
    <name evidence="13" type="ORF">g.1463</name>
</gene>
<dbReference type="SMART" id="SM00382">
    <property type="entry name" value="AAA"/>
    <property type="match status" value="1"/>
</dbReference>
<dbReference type="InterPro" id="IPR041677">
    <property type="entry name" value="DNA2/NAM7_AAA_11"/>
</dbReference>
<dbReference type="PANTHER" id="PTHR45418">
    <property type="entry name" value="CANCER/TESTIS ANTIGEN 55"/>
    <property type="match status" value="1"/>
</dbReference>
<evidence type="ECO:0000256" key="9">
    <source>
        <dbReference type="ARBA" id="ARBA00023158"/>
    </source>
</evidence>
<evidence type="ECO:0000256" key="11">
    <source>
        <dbReference type="SAM" id="MobiDB-lite"/>
    </source>
</evidence>
<dbReference type="InterPro" id="IPR047187">
    <property type="entry name" value="SF1_C_Upf1"/>
</dbReference>
<dbReference type="InterPro" id="IPR003593">
    <property type="entry name" value="AAA+_ATPase"/>
</dbReference>
<organism evidence="13">
    <name type="scientific">Aceria tosichella</name>
    <name type="common">wheat curl mite</name>
    <dbReference type="NCBI Taxonomy" id="561515"/>
    <lineage>
        <taxon>Eukaryota</taxon>
        <taxon>Metazoa</taxon>
        <taxon>Ecdysozoa</taxon>
        <taxon>Arthropoda</taxon>
        <taxon>Chelicerata</taxon>
        <taxon>Arachnida</taxon>
        <taxon>Acari</taxon>
        <taxon>Acariformes</taxon>
        <taxon>Trombidiformes</taxon>
        <taxon>Prostigmata</taxon>
        <taxon>Eupodina</taxon>
        <taxon>Eriophyoidea</taxon>
        <taxon>Eriophyidae</taxon>
        <taxon>Eriophyinae</taxon>
        <taxon>Aceriini</taxon>
        <taxon>Aceria</taxon>
    </lineage>
</organism>
<proteinExistence type="inferred from homology"/>
<keyword evidence="8" id="KW-0067">ATP-binding</keyword>
<evidence type="ECO:0000256" key="4">
    <source>
        <dbReference type="ARBA" id="ARBA00022490"/>
    </source>
</evidence>
<dbReference type="GO" id="GO:0032574">
    <property type="term" value="F:5'-3' RNA helicase activity"/>
    <property type="evidence" value="ECO:0007669"/>
    <property type="project" value="InterPro"/>
</dbReference>
<keyword evidence="9" id="KW-0943">RNA-mediated gene silencing</keyword>
<dbReference type="GO" id="GO:0031047">
    <property type="term" value="P:regulatory ncRNA-mediated gene silencing"/>
    <property type="evidence" value="ECO:0007669"/>
    <property type="project" value="UniProtKB-KW"/>
</dbReference>
<comment type="catalytic activity">
    <reaction evidence="10">
        <text>ATP + H2O = ADP + phosphate + H(+)</text>
        <dbReference type="Rhea" id="RHEA:13065"/>
        <dbReference type="ChEBI" id="CHEBI:15377"/>
        <dbReference type="ChEBI" id="CHEBI:15378"/>
        <dbReference type="ChEBI" id="CHEBI:30616"/>
        <dbReference type="ChEBI" id="CHEBI:43474"/>
        <dbReference type="ChEBI" id="CHEBI:456216"/>
        <dbReference type="EC" id="3.6.4.13"/>
    </reaction>
</comment>
<dbReference type="CDD" id="cd18808">
    <property type="entry name" value="SF1_C_Upf1"/>
    <property type="match status" value="1"/>
</dbReference>
<evidence type="ECO:0000259" key="12">
    <source>
        <dbReference type="SMART" id="SM00382"/>
    </source>
</evidence>
<keyword evidence="7 13" id="KW-0347">Helicase</keyword>
<dbReference type="AlphaFoldDB" id="A0A6G1S4Q6"/>
<feature type="domain" description="AAA+ ATPase" evidence="12">
    <location>
        <begin position="352"/>
        <end position="539"/>
    </location>
</feature>
<dbReference type="EC" id="3.6.4.13" evidence="3"/>
<dbReference type="GO" id="GO:0016787">
    <property type="term" value="F:hydrolase activity"/>
    <property type="evidence" value="ECO:0007669"/>
    <property type="project" value="UniProtKB-KW"/>
</dbReference>
<dbReference type="Pfam" id="PF21634">
    <property type="entry name" value="MOV-10_beta-barrel"/>
    <property type="match status" value="1"/>
</dbReference>
<dbReference type="SUPFAM" id="SSF52540">
    <property type="entry name" value="P-loop containing nucleoside triphosphate hydrolases"/>
    <property type="match status" value="1"/>
</dbReference>
<dbReference type="InterPro" id="IPR026122">
    <property type="entry name" value="MOV-10/SDE3_DEXXQ/H-box"/>
</dbReference>
<keyword evidence="5" id="KW-0547">Nucleotide-binding</keyword>
<evidence type="ECO:0000256" key="6">
    <source>
        <dbReference type="ARBA" id="ARBA00022801"/>
    </source>
</evidence>
<keyword evidence="4" id="KW-0963">Cytoplasm</keyword>
<dbReference type="GO" id="GO:0005524">
    <property type="term" value="F:ATP binding"/>
    <property type="evidence" value="ECO:0007669"/>
    <property type="project" value="UniProtKB-KW"/>
</dbReference>
<sequence>MIMRIVERLLSTSLVDKQPDKSDLDELDHLIENDCQLEQYDITDFASIVHSSKYADSHADTTRLEKLLAMVDIKGQQDENDEDDERSLNGRGNDGAHDATQKKDSKRNEVIESIICRDSEEVLPGQPCYRPAKFGKKGGVNFNLRKFDIPKWVFAAIHNNNVDSLGIASPLMMDNYVQRFQVLMWVEEAQQQIEMRKYDMYDVMLGKHEDFFVLEVPGLAEGRPSLLRGDRLIVRSEHRGEQNEGYIYEVREKDILFKLHETLHSASQEGLRYIVQFLSSRTPFRRCHHGVLQYREMPGLKHLIFPSPRDGIPQPLVKIKDLDNEEEFPCYNEKLNIYQKRAVMNVLRAQSRPAPYIIFGPPGTGKTVTMVEAILQVYKRAPDFKLLVCANSNSSADILARRIKESGVIEKSELIRVSAFYRMEKLVPPDLEDITLDTDSIDAVLYEKCRVIVTTCIQSGSLYGYRDRFDFVFIDEAGHASEPEALVSVGLINRGGCCVLAGDPHQLGPICVSRVADQYGLGTSFLERLCRRSLYERNHLHNNRMDYNGRFITKLRICYRCDPRVLAISNKMFYDGDLKFVHKTPEDWLRLLNVDNPLIFHSVKGRDRREFTNPSWFNPSESIRCLAYVKRLYDFGLRSDQLGIITPYRRQIDKLNLLFESCNLEKCKIATMEEFQGDEREIIIISTVRTRERKIDFDKKFQLGFLFNPRRFNVAISRAKWLVIVVGDPQILTRDPCWNKYIETAHNFEDNAPPLANNKR</sequence>
<accession>A0A6G1S4Q6</accession>
<dbReference type="GO" id="GO:0003723">
    <property type="term" value="F:RNA binding"/>
    <property type="evidence" value="ECO:0007669"/>
    <property type="project" value="InterPro"/>
</dbReference>
<dbReference type="CDD" id="cd18038">
    <property type="entry name" value="DEXXQc_Helz-like"/>
    <property type="match status" value="1"/>
</dbReference>
<dbReference type="GO" id="GO:0005737">
    <property type="term" value="C:cytoplasm"/>
    <property type="evidence" value="ECO:0007669"/>
    <property type="project" value="UniProtKB-SubCell"/>
</dbReference>
<dbReference type="EMBL" id="GGYP01000376">
    <property type="protein sequence ID" value="MDE45147.1"/>
    <property type="molecule type" value="Transcribed_RNA"/>
</dbReference>
<evidence type="ECO:0000313" key="13">
    <source>
        <dbReference type="EMBL" id="MDE45147.1"/>
    </source>
</evidence>
<dbReference type="Pfam" id="PF13086">
    <property type="entry name" value="AAA_11"/>
    <property type="match status" value="2"/>
</dbReference>